<gene>
    <name evidence="1" type="ORF">Phpb_00694</name>
</gene>
<dbReference type="EMBL" id="LOIC01000018">
    <property type="protein sequence ID" value="OCA56195.1"/>
    <property type="molecule type" value="Genomic_DNA"/>
</dbReference>
<dbReference type="PATRIC" id="fig|29488.15.peg.768"/>
<dbReference type="Proteomes" id="UP000092665">
    <property type="component" value="Unassembled WGS sequence"/>
</dbReference>
<reference evidence="2" key="1">
    <citation type="submission" date="2015-11" db="EMBL/GenBank/DDBJ databases">
        <authorList>
            <person name="Tobias N.J."/>
            <person name="Mishra B."/>
            <person name="Gupta D.K."/>
            <person name="Thines M."/>
            <person name="Stinear T.P."/>
            <person name="Bode H.B."/>
        </authorList>
    </citation>
    <scope>NUCLEOTIDE SEQUENCE [LARGE SCALE GENOMIC DNA]</scope>
    <source>
        <strain evidence="2">PB45.5</strain>
    </source>
</reference>
<protein>
    <submittedName>
        <fullName evidence="1">Uncharacterized protein</fullName>
    </submittedName>
</protein>
<dbReference type="RefSeq" id="WP_065389178.1">
    <property type="nucleotide sequence ID" value="NZ_CAWMQN010000018.1"/>
</dbReference>
<sequence>MKYLYTGPASGVTLADGTEVLLWSGKTVDLPQQHDYVKTLIALRYLHPLSEQQKNILKKKEKSEEVTDGR</sequence>
<comment type="caution">
    <text evidence="1">The sequence shown here is derived from an EMBL/GenBank/DDBJ whole genome shotgun (WGS) entry which is preliminary data.</text>
</comment>
<evidence type="ECO:0000313" key="1">
    <source>
        <dbReference type="EMBL" id="OCA56195.1"/>
    </source>
</evidence>
<dbReference type="AlphaFoldDB" id="A0A1B8YM52"/>
<name>A0A1B8YM52_9GAMM</name>
<organism evidence="1 2">
    <name type="scientific">Photorhabdus namnaonensis</name>
    <dbReference type="NCBI Taxonomy" id="1851568"/>
    <lineage>
        <taxon>Bacteria</taxon>
        <taxon>Pseudomonadati</taxon>
        <taxon>Pseudomonadota</taxon>
        <taxon>Gammaproteobacteria</taxon>
        <taxon>Enterobacterales</taxon>
        <taxon>Morganellaceae</taxon>
        <taxon>Photorhabdus</taxon>
    </lineage>
</organism>
<accession>A0A1B8YM52</accession>
<keyword evidence="2" id="KW-1185">Reference proteome</keyword>
<evidence type="ECO:0000313" key="2">
    <source>
        <dbReference type="Proteomes" id="UP000092665"/>
    </source>
</evidence>
<proteinExistence type="predicted"/>